<evidence type="ECO:0000256" key="1">
    <source>
        <dbReference type="ARBA" id="ARBA00004123"/>
    </source>
</evidence>
<keyword evidence="5 9" id="KW-0010">Activator</keyword>
<feature type="region of interest" description="Disordered" evidence="10">
    <location>
        <begin position="198"/>
        <end position="234"/>
    </location>
</feature>
<evidence type="ECO:0000256" key="3">
    <source>
        <dbReference type="ARBA" id="ARBA00020637"/>
    </source>
</evidence>
<protein>
    <recommendedName>
        <fullName evidence="3 9">Mediator of RNA polymerase II transcription subunit 8</fullName>
    </recommendedName>
    <alternativeName>
        <fullName evidence="8 9">Mediator complex subunit 8</fullName>
    </alternativeName>
</protein>
<dbReference type="OrthoDB" id="5329317at2759"/>
<dbReference type="GO" id="GO:0003712">
    <property type="term" value="F:transcription coregulator activity"/>
    <property type="evidence" value="ECO:0007669"/>
    <property type="project" value="InterPro"/>
</dbReference>
<name>C5FGH6_ARTOC</name>
<keyword evidence="7 9" id="KW-0539">Nucleus</keyword>
<comment type="similarity">
    <text evidence="2 9">Belongs to the Mediator complex subunit 8 family.</text>
</comment>
<dbReference type="PANTHER" id="PTHR13074">
    <property type="entry name" value="MEDIATOR OF RNA POLYMERASE II TRANSCRIPTION SUBUNIT 8"/>
    <property type="match status" value="1"/>
</dbReference>
<evidence type="ECO:0000256" key="5">
    <source>
        <dbReference type="ARBA" id="ARBA00023159"/>
    </source>
</evidence>
<dbReference type="GO" id="GO:0000978">
    <property type="term" value="F:RNA polymerase II cis-regulatory region sequence-specific DNA binding"/>
    <property type="evidence" value="ECO:0007669"/>
    <property type="project" value="TreeGrafter"/>
</dbReference>
<keyword evidence="6 9" id="KW-0804">Transcription</keyword>
<dbReference type="GeneID" id="9222876"/>
<dbReference type="VEuPathDB" id="FungiDB:MCYG_02680"/>
<dbReference type="Pfam" id="PF10232">
    <property type="entry name" value="Med8"/>
    <property type="match status" value="1"/>
</dbReference>
<evidence type="ECO:0000256" key="8">
    <source>
        <dbReference type="ARBA" id="ARBA00031261"/>
    </source>
</evidence>
<accession>C5FGH6</accession>
<evidence type="ECO:0000313" key="12">
    <source>
        <dbReference type="Proteomes" id="UP000002035"/>
    </source>
</evidence>
<evidence type="ECO:0000256" key="4">
    <source>
        <dbReference type="ARBA" id="ARBA00023015"/>
    </source>
</evidence>
<dbReference type="Gene3D" id="6.10.250.2610">
    <property type="match status" value="1"/>
</dbReference>
<dbReference type="OMA" id="WAPIEAN"/>
<evidence type="ECO:0000256" key="7">
    <source>
        <dbReference type="ARBA" id="ARBA00023242"/>
    </source>
</evidence>
<comment type="subcellular location">
    <subcellularLocation>
        <location evidence="1 9">Nucleus</location>
    </subcellularLocation>
</comment>
<keyword evidence="4 9" id="KW-0805">Transcription regulation</keyword>
<dbReference type="RefSeq" id="XP_002849746.1">
    <property type="nucleotide sequence ID" value="XM_002849700.1"/>
</dbReference>
<evidence type="ECO:0000256" key="6">
    <source>
        <dbReference type="ARBA" id="ARBA00023163"/>
    </source>
</evidence>
<dbReference type="GO" id="GO:0006357">
    <property type="term" value="P:regulation of transcription by RNA polymerase II"/>
    <property type="evidence" value="ECO:0007669"/>
    <property type="project" value="InterPro"/>
</dbReference>
<dbReference type="GO" id="GO:0016592">
    <property type="term" value="C:mediator complex"/>
    <property type="evidence" value="ECO:0007669"/>
    <property type="project" value="InterPro"/>
</dbReference>
<dbReference type="InterPro" id="IPR019364">
    <property type="entry name" value="Mediatior_Med8_fun/met"/>
</dbReference>
<reference evidence="12" key="1">
    <citation type="journal article" date="2012" name="MBio">
        <title>Comparative genome analysis of Trichophyton rubrum and related dermatophytes reveals candidate genes involved in infection.</title>
        <authorList>
            <person name="Martinez D.A."/>
            <person name="Oliver B.G."/>
            <person name="Graeser Y."/>
            <person name="Goldberg J.M."/>
            <person name="Li W."/>
            <person name="Martinez-Rossi N.M."/>
            <person name="Monod M."/>
            <person name="Shelest E."/>
            <person name="Barton R.C."/>
            <person name="Birch E."/>
            <person name="Brakhage A.A."/>
            <person name="Chen Z."/>
            <person name="Gurr S.J."/>
            <person name="Heiman D."/>
            <person name="Heitman J."/>
            <person name="Kosti I."/>
            <person name="Rossi A."/>
            <person name="Saif S."/>
            <person name="Samalova M."/>
            <person name="Saunders C.W."/>
            <person name="Shea T."/>
            <person name="Summerbell R.C."/>
            <person name="Xu J."/>
            <person name="Young S."/>
            <person name="Zeng Q."/>
            <person name="Birren B.W."/>
            <person name="Cuomo C.A."/>
            <person name="White T.C."/>
        </authorList>
    </citation>
    <scope>NUCLEOTIDE SEQUENCE [LARGE SCALE GENOMIC DNA]</scope>
    <source>
        <strain evidence="12">ATCC MYA-4605 / CBS 113480</strain>
    </source>
</reference>
<feature type="compositionally biased region" description="Polar residues" evidence="10">
    <location>
        <begin position="122"/>
        <end position="136"/>
    </location>
</feature>
<keyword evidence="12" id="KW-1185">Reference proteome</keyword>
<evidence type="ECO:0000256" key="10">
    <source>
        <dbReference type="SAM" id="MobiDB-lite"/>
    </source>
</evidence>
<comment type="function">
    <text evidence="9">Component of the Mediator complex, a coactivator involved in the regulated transcription of nearly all RNA polymerase II-dependent genes. Mediator functions as a bridge to convey information from gene-specific regulatory proteins to the basal RNA polymerase II transcription machinery. Mediator is recruited to promoters by direct interactions with regulatory proteins and serves as a scaffold for the assembly of a functional preinitiation complex with RNA polymerase II and the general transcription factors.</text>
</comment>
<dbReference type="Gene3D" id="1.20.58.1710">
    <property type="match status" value="1"/>
</dbReference>
<sequence length="254" mass="28560">MASISQEQLKVIEQTRQRLVNLTQSLGSLVNNITQSQPLPAWSSLQSQATIISNNLLTISHLLHEHRDLLSSLVVYPTPAFPGKTESAILNQLMRTKLEPRVEDWLAYGRSVGREALEQPGGDQQNLTVTGNTSTSETDNIIHRLSREDLQALWEWAPIEANMEARRRNWGGDYTIEEKEAGISNVITGLTRKLNENVEGAAGRDFEESEDEDETMETGDETKPGAARHSRDHHTIPLDDFFRYMMTGAEPQPR</sequence>
<dbReference type="HOGENOM" id="CLU_074399_1_0_1"/>
<dbReference type="EMBL" id="DS995702">
    <property type="protein sequence ID" value="EEQ29861.1"/>
    <property type="molecule type" value="Genomic_DNA"/>
</dbReference>
<evidence type="ECO:0000256" key="9">
    <source>
        <dbReference type="RuleBase" id="RU364144"/>
    </source>
</evidence>
<feature type="compositionally biased region" description="Acidic residues" evidence="10">
    <location>
        <begin position="207"/>
        <end position="219"/>
    </location>
</feature>
<dbReference type="Proteomes" id="UP000002035">
    <property type="component" value="Unassembled WGS sequence"/>
</dbReference>
<evidence type="ECO:0000313" key="11">
    <source>
        <dbReference type="EMBL" id="EEQ29861.1"/>
    </source>
</evidence>
<gene>
    <name evidence="9" type="primary">MED8</name>
    <name evidence="11" type="ORF">MCYG_02680</name>
</gene>
<comment type="subunit">
    <text evidence="9">Component of the Mediator complex.</text>
</comment>
<dbReference type="eggNOG" id="ENOG502S8U1">
    <property type="taxonomic scope" value="Eukaryota"/>
</dbReference>
<dbReference type="GO" id="GO:0070847">
    <property type="term" value="C:core mediator complex"/>
    <property type="evidence" value="ECO:0007669"/>
    <property type="project" value="TreeGrafter"/>
</dbReference>
<organism evidence="11 12">
    <name type="scientific">Arthroderma otae (strain ATCC MYA-4605 / CBS 113480)</name>
    <name type="common">Microsporum canis</name>
    <dbReference type="NCBI Taxonomy" id="554155"/>
    <lineage>
        <taxon>Eukaryota</taxon>
        <taxon>Fungi</taxon>
        <taxon>Dikarya</taxon>
        <taxon>Ascomycota</taxon>
        <taxon>Pezizomycotina</taxon>
        <taxon>Eurotiomycetes</taxon>
        <taxon>Eurotiomycetidae</taxon>
        <taxon>Onygenales</taxon>
        <taxon>Arthrodermataceae</taxon>
        <taxon>Microsporum</taxon>
    </lineage>
</organism>
<proteinExistence type="inferred from homology"/>
<dbReference type="PANTHER" id="PTHR13074:SF9">
    <property type="entry name" value="MEDIATOR OF RNA POLYMERASE II TRANSCRIPTION SUBUNIT 8"/>
    <property type="match status" value="1"/>
</dbReference>
<feature type="region of interest" description="Disordered" evidence="10">
    <location>
        <begin position="117"/>
        <end position="136"/>
    </location>
</feature>
<evidence type="ECO:0000256" key="2">
    <source>
        <dbReference type="ARBA" id="ARBA00005716"/>
    </source>
</evidence>
<dbReference type="AlphaFoldDB" id="C5FGH6"/>